<dbReference type="PANTHER" id="PTHR47506:SF1">
    <property type="entry name" value="HTH-TYPE TRANSCRIPTIONAL REGULATOR YJDC"/>
    <property type="match status" value="1"/>
</dbReference>
<keyword evidence="3" id="KW-0804">Transcription</keyword>
<dbReference type="InterPro" id="IPR011075">
    <property type="entry name" value="TetR_C"/>
</dbReference>
<keyword evidence="2 4" id="KW-0238">DNA-binding</keyword>
<evidence type="ECO:0000256" key="4">
    <source>
        <dbReference type="PROSITE-ProRule" id="PRU00335"/>
    </source>
</evidence>
<dbReference type="InterPro" id="IPR009057">
    <property type="entry name" value="Homeodomain-like_sf"/>
</dbReference>
<dbReference type="EMBL" id="JAUFPX010000002">
    <property type="protein sequence ID" value="MDN3590103.1"/>
    <property type="molecule type" value="Genomic_DNA"/>
</dbReference>
<reference evidence="7" key="1">
    <citation type="journal article" date="2019" name="Int. J. Syst. Evol. Microbiol.">
        <title>The Global Catalogue of Microorganisms (GCM) 10K type strain sequencing project: providing services to taxonomists for standard genome sequencing and annotation.</title>
        <authorList>
            <consortium name="The Broad Institute Genomics Platform"/>
            <consortium name="The Broad Institute Genome Sequencing Center for Infectious Disease"/>
            <person name="Wu L."/>
            <person name="Ma J."/>
        </authorList>
    </citation>
    <scope>NUCLEOTIDE SEQUENCE [LARGE SCALE GENOMIC DNA]</scope>
    <source>
        <strain evidence="7">CECT 7069</strain>
    </source>
</reference>
<evidence type="ECO:0000313" key="6">
    <source>
        <dbReference type="EMBL" id="MDN3590103.1"/>
    </source>
</evidence>
<dbReference type="Gene3D" id="1.10.357.10">
    <property type="entry name" value="Tetracycline Repressor, domain 2"/>
    <property type="match status" value="1"/>
</dbReference>
<dbReference type="PROSITE" id="PS50977">
    <property type="entry name" value="HTH_TETR_2"/>
    <property type="match status" value="1"/>
</dbReference>
<dbReference type="PANTHER" id="PTHR47506">
    <property type="entry name" value="TRANSCRIPTIONAL REGULATORY PROTEIN"/>
    <property type="match status" value="1"/>
</dbReference>
<evidence type="ECO:0000259" key="5">
    <source>
        <dbReference type="PROSITE" id="PS50977"/>
    </source>
</evidence>
<dbReference type="SUPFAM" id="SSF48498">
    <property type="entry name" value="Tetracyclin repressor-like, C-terminal domain"/>
    <property type="match status" value="1"/>
</dbReference>
<evidence type="ECO:0000256" key="1">
    <source>
        <dbReference type="ARBA" id="ARBA00023015"/>
    </source>
</evidence>
<sequence length="190" mass="19948">MRDTRTELLLQAEILVRGRGYSGFSYADLAAVVGIRKASIHHHFPTKADLALALVAAYDERYDAALASILAQAKGGVARIAAYGRLYLGGVEDDLGCLCAVLAVERDALPDSVRAAITRFFDKHITWLEGVLADGLGDGSVRAGVSPGPTARLVVATLEGALLLERVLAGAAGFRGTLDTLCETLSPRGA</sequence>
<dbReference type="RefSeq" id="WP_238221430.1">
    <property type="nucleotide sequence ID" value="NZ_BPQD01000001.1"/>
</dbReference>
<dbReference type="Pfam" id="PF16925">
    <property type="entry name" value="TetR_C_13"/>
    <property type="match status" value="1"/>
</dbReference>
<evidence type="ECO:0000313" key="7">
    <source>
        <dbReference type="Proteomes" id="UP001224644"/>
    </source>
</evidence>
<keyword evidence="1" id="KW-0805">Transcription regulation</keyword>
<comment type="caution">
    <text evidence="6">The sequence shown here is derived from an EMBL/GenBank/DDBJ whole genome shotgun (WGS) entry which is preliminary data.</text>
</comment>
<keyword evidence="7" id="KW-1185">Reference proteome</keyword>
<accession>A0ABT8BDE1</accession>
<protein>
    <submittedName>
        <fullName evidence="6">TetR/AcrR family transcriptional regulator</fullName>
    </submittedName>
</protein>
<name>A0ABT8BDE1_9HYPH</name>
<gene>
    <name evidence="6" type="ORF">QWZ12_05680</name>
</gene>
<dbReference type="SUPFAM" id="SSF46689">
    <property type="entry name" value="Homeodomain-like"/>
    <property type="match status" value="1"/>
</dbReference>
<dbReference type="InterPro" id="IPR036271">
    <property type="entry name" value="Tet_transcr_reg_TetR-rel_C_sf"/>
</dbReference>
<dbReference type="Pfam" id="PF00440">
    <property type="entry name" value="TetR_N"/>
    <property type="match status" value="1"/>
</dbReference>
<dbReference type="Proteomes" id="UP001224644">
    <property type="component" value="Unassembled WGS sequence"/>
</dbReference>
<proteinExistence type="predicted"/>
<organism evidence="6 7">
    <name type="scientific">Methylobacterium adhaesivum</name>
    <dbReference type="NCBI Taxonomy" id="333297"/>
    <lineage>
        <taxon>Bacteria</taxon>
        <taxon>Pseudomonadati</taxon>
        <taxon>Pseudomonadota</taxon>
        <taxon>Alphaproteobacteria</taxon>
        <taxon>Hyphomicrobiales</taxon>
        <taxon>Methylobacteriaceae</taxon>
        <taxon>Methylobacterium</taxon>
    </lineage>
</organism>
<evidence type="ECO:0000256" key="2">
    <source>
        <dbReference type="ARBA" id="ARBA00023125"/>
    </source>
</evidence>
<feature type="DNA-binding region" description="H-T-H motif" evidence="4">
    <location>
        <begin position="25"/>
        <end position="44"/>
    </location>
</feature>
<feature type="domain" description="HTH tetR-type" evidence="5">
    <location>
        <begin position="2"/>
        <end position="62"/>
    </location>
</feature>
<evidence type="ECO:0000256" key="3">
    <source>
        <dbReference type="ARBA" id="ARBA00023163"/>
    </source>
</evidence>
<dbReference type="InterPro" id="IPR001647">
    <property type="entry name" value="HTH_TetR"/>
</dbReference>